<organism evidence="1 2">
    <name type="scientific">Portunus trituberculatus</name>
    <name type="common">Swimming crab</name>
    <name type="synonym">Neptunus trituberculatus</name>
    <dbReference type="NCBI Taxonomy" id="210409"/>
    <lineage>
        <taxon>Eukaryota</taxon>
        <taxon>Metazoa</taxon>
        <taxon>Ecdysozoa</taxon>
        <taxon>Arthropoda</taxon>
        <taxon>Crustacea</taxon>
        <taxon>Multicrustacea</taxon>
        <taxon>Malacostraca</taxon>
        <taxon>Eumalacostraca</taxon>
        <taxon>Eucarida</taxon>
        <taxon>Decapoda</taxon>
        <taxon>Pleocyemata</taxon>
        <taxon>Brachyura</taxon>
        <taxon>Eubrachyura</taxon>
        <taxon>Portunoidea</taxon>
        <taxon>Portunidae</taxon>
        <taxon>Portuninae</taxon>
        <taxon>Portunus</taxon>
    </lineage>
</organism>
<evidence type="ECO:0000313" key="2">
    <source>
        <dbReference type="Proteomes" id="UP000324222"/>
    </source>
</evidence>
<accession>A0A5B7CS83</accession>
<sequence length="112" mass="12448">MNFAFFCVTPCGVRQGRALRPCLQSLASPHSTFHHHQQHRHQITTSLTPSPLHESRLSCGGKEVEVECVNEGEIRFKLPVCCLHVVVVADEEGCYGRVAKAYCACAEMTHRA</sequence>
<dbReference type="Proteomes" id="UP000324222">
    <property type="component" value="Unassembled WGS sequence"/>
</dbReference>
<name>A0A5B7CS83_PORTR</name>
<keyword evidence="2" id="KW-1185">Reference proteome</keyword>
<gene>
    <name evidence="1" type="ORF">E2C01_005320</name>
</gene>
<proteinExistence type="predicted"/>
<reference evidence="1 2" key="1">
    <citation type="submission" date="2019-05" db="EMBL/GenBank/DDBJ databases">
        <title>Another draft genome of Portunus trituberculatus and its Hox gene families provides insights of decapod evolution.</title>
        <authorList>
            <person name="Jeong J.-H."/>
            <person name="Song I."/>
            <person name="Kim S."/>
            <person name="Choi T."/>
            <person name="Kim D."/>
            <person name="Ryu S."/>
            <person name="Kim W."/>
        </authorList>
    </citation>
    <scope>NUCLEOTIDE SEQUENCE [LARGE SCALE GENOMIC DNA]</scope>
    <source>
        <tissue evidence="1">Muscle</tissue>
    </source>
</reference>
<comment type="caution">
    <text evidence="1">The sequence shown here is derived from an EMBL/GenBank/DDBJ whole genome shotgun (WGS) entry which is preliminary data.</text>
</comment>
<evidence type="ECO:0000313" key="1">
    <source>
        <dbReference type="EMBL" id="MPC12617.1"/>
    </source>
</evidence>
<dbReference type="EMBL" id="VSRR010000226">
    <property type="protein sequence ID" value="MPC12617.1"/>
    <property type="molecule type" value="Genomic_DNA"/>
</dbReference>
<dbReference type="AlphaFoldDB" id="A0A5B7CS83"/>
<protein>
    <submittedName>
        <fullName evidence="1">Uncharacterized protein</fullName>
    </submittedName>
</protein>